<keyword evidence="3" id="KW-1185">Reference proteome</keyword>
<dbReference type="Proteomes" id="UP000269721">
    <property type="component" value="Unassembled WGS sequence"/>
</dbReference>
<dbReference type="AlphaFoldDB" id="A0A4P9WGJ8"/>
<evidence type="ECO:0000256" key="1">
    <source>
        <dbReference type="SAM" id="Phobius"/>
    </source>
</evidence>
<keyword evidence="1" id="KW-1133">Transmembrane helix</keyword>
<protein>
    <submittedName>
        <fullName evidence="2">Uncharacterized protein</fullName>
    </submittedName>
</protein>
<organism evidence="2 3">
    <name type="scientific">Blyttiomyces helicus</name>
    <dbReference type="NCBI Taxonomy" id="388810"/>
    <lineage>
        <taxon>Eukaryota</taxon>
        <taxon>Fungi</taxon>
        <taxon>Fungi incertae sedis</taxon>
        <taxon>Chytridiomycota</taxon>
        <taxon>Chytridiomycota incertae sedis</taxon>
        <taxon>Chytridiomycetes</taxon>
        <taxon>Chytridiomycetes incertae sedis</taxon>
        <taxon>Blyttiomyces</taxon>
    </lineage>
</organism>
<evidence type="ECO:0000313" key="2">
    <source>
        <dbReference type="EMBL" id="RKO90498.1"/>
    </source>
</evidence>
<feature type="transmembrane region" description="Helical" evidence="1">
    <location>
        <begin position="26"/>
        <end position="47"/>
    </location>
</feature>
<sequence>MLMQTSWSAGSPGRSTCLMRGAFSDFFQFSVGLTFIRSVGLSILLAVRRSDVKAICDTWAFSHPKDAPRNPNCASATTYTIWVIGIGNAVYFFLSIYFYYCIEAYQYRLEVDKVYTRIGVKSVAPPVLPTSSNAPLAAHAAPIGTTDTRVSLDGEGNAWEKIDLPPASMEK</sequence>
<dbReference type="EMBL" id="KZ995526">
    <property type="protein sequence ID" value="RKO90498.1"/>
    <property type="molecule type" value="Genomic_DNA"/>
</dbReference>
<keyword evidence="1" id="KW-0812">Transmembrane</keyword>
<keyword evidence="1" id="KW-0472">Membrane</keyword>
<proteinExistence type="predicted"/>
<gene>
    <name evidence="2" type="ORF">BDK51DRAFT_41643</name>
</gene>
<feature type="transmembrane region" description="Helical" evidence="1">
    <location>
        <begin position="79"/>
        <end position="100"/>
    </location>
</feature>
<evidence type="ECO:0000313" key="3">
    <source>
        <dbReference type="Proteomes" id="UP000269721"/>
    </source>
</evidence>
<name>A0A4P9WGJ8_9FUNG</name>
<accession>A0A4P9WGJ8</accession>
<reference evidence="3" key="1">
    <citation type="journal article" date="2018" name="Nat. Microbiol.">
        <title>Leveraging single-cell genomics to expand the fungal tree of life.</title>
        <authorList>
            <person name="Ahrendt S.R."/>
            <person name="Quandt C.A."/>
            <person name="Ciobanu D."/>
            <person name="Clum A."/>
            <person name="Salamov A."/>
            <person name="Andreopoulos B."/>
            <person name="Cheng J.F."/>
            <person name="Woyke T."/>
            <person name="Pelin A."/>
            <person name="Henrissat B."/>
            <person name="Reynolds N.K."/>
            <person name="Benny G.L."/>
            <person name="Smith M.E."/>
            <person name="James T.Y."/>
            <person name="Grigoriev I.V."/>
        </authorList>
    </citation>
    <scope>NUCLEOTIDE SEQUENCE [LARGE SCALE GENOMIC DNA]</scope>
</reference>